<reference evidence="2 3" key="2">
    <citation type="journal article" date="2007" name="Genome Biol.">
        <title>Assembly of the Candida albicans genome into sixteen supercontigs aligned on the eight chromosomes.</title>
        <authorList>
            <person name="van het Hoog M."/>
            <person name="Rast T.J."/>
            <person name="Martchenko M."/>
            <person name="Grindle S."/>
            <person name="Dignard D."/>
            <person name="Hogues H."/>
            <person name="Cuomo C."/>
            <person name="Berriman M."/>
            <person name="Scherer S."/>
            <person name="Magee B.B."/>
            <person name="Whiteway M."/>
            <person name="Chibana H."/>
            <person name="Nantel A."/>
            <person name="Magee P.T."/>
        </authorList>
    </citation>
    <scope>GENOME REANNOTATION</scope>
    <source>
        <strain evidence="3">SC5314 / ATCC MYA-2876</strain>
    </source>
</reference>
<dbReference type="eggNOG" id="ENOG502S1P2">
    <property type="taxonomic scope" value="Eukaryota"/>
</dbReference>
<keyword evidence="3" id="KW-1185">Reference proteome</keyword>
<dbReference type="Proteomes" id="UP000000559">
    <property type="component" value="Chromosome 4"/>
</dbReference>
<evidence type="ECO:0000313" key="2">
    <source>
        <dbReference type="EMBL" id="AOW29375.1"/>
    </source>
</evidence>
<proteinExistence type="predicted"/>
<organism evidence="2 3">
    <name type="scientific">Candida albicans (strain SC5314 / ATCC MYA-2876)</name>
    <name type="common">Yeast</name>
    <dbReference type="NCBI Taxonomy" id="237561"/>
    <lineage>
        <taxon>Eukaryota</taxon>
        <taxon>Fungi</taxon>
        <taxon>Dikarya</taxon>
        <taxon>Ascomycota</taxon>
        <taxon>Saccharomycotina</taxon>
        <taxon>Pichiomycetes</taxon>
        <taxon>Debaryomycetaceae</taxon>
        <taxon>Candida/Lodderomyces clade</taxon>
        <taxon>Candida</taxon>
    </lineage>
</organism>
<reference evidence="2 3" key="1">
    <citation type="journal article" date="2004" name="Proc. Natl. Acad. Sci. U.S.A.">
        <title>The diploid genome sequence of Candida albicans.</title>
        <authorList>
            <person name="Jones T."/>
            <person name="Federspiel N.A."/>
            <person name="Chibana H."/>
            <person name="Dungan J."/>
            <person name="Kalman S."/>
            <person name="Magee B.B."/>
            <person name="Newport G."/>
            <person name="Thorstenson Y.R."/>
            <person name="Agabian N."/>
            <person name="Magee P.T."/>
            <person name="Davis R.W."/>
            <person name="Scherer S."/>
        </authorList>
    </citation>
    <scope>NUCLEOTIDE SEQUENCE [LARGE SCALE GENOMIC DNA]</scope>
    <source>
        <strain evidence="3">SC5314 / ATCC MYA-2876</strain>
    </source>
</reference>
<sequence>MSSISGISNISSISKLNGNSNKPTTLLPISILLNLQKILKKSIFSRKFYQEINDKVLSKSSTVDQNLYFICYFSLLISAILNNKPKILYFLKNQWYKFIQLVKSATGISTTTTATATTTATKEKEENNGGSTSYLEKILNPKPPVYTEGTPSKLAYHLKKINSYLADIRIFNRLTDSIKYMPWIIDEYHAFTNTNSPTSIPKFDRFINLLQSLNCLVLEILENLGWLTDHDWIGTGDNEWWCIETYIWCCRVWGVYLLIEIMEIIRRTPMTKWSNNKQWQINLFKNVIQLPLVLHWSLRDGCLTPFWVGLCGSGASWWNFKDMWSSIDLS</sequence>
<dbReference type="AlphaFoldDB" id="A0A1D8PML8"/>
<dbReference type="EMBL" id="CP017626">
    <property type="protein sequence ID" value="AOW29375.1"/>
    <property type="molecule type" value="Genomic_DNA"/>
</dbReference>
<protein>
    <submittedName>
        <fullName evidence="2">Cso99p</fullName>
    </submittedName>
</protein>
<evidence type="ECO:0000313" key="1">
    <source>
        <dbReference type="CGD" id="CAL0000187108"/>
    </source>
</evidence>
<dbReference type="InParanoid" id="A0A1D8PML8"/>
<reference evidence="2 3" key="3">
    <citation type="journal article" date="2013" name="Genome Biol.">
        <title>Assembly of a phased diploid Candida albicans genome facilitates allele-specific measurements and provides a simple model for repeat and indel structure.</title>
        <authorList>
            <person name="Muzzey D."/>
            <person name="Schwartz K."/>
            <person name="Weissman J.S."/>
            <person name="Sherlock G."/>
        </authorList>
    </citation>
    <scope>NUCLEOTIDE SEQUENCE [LARGE SCALE GENOMIC DNA]</scope>
    <source>
        <strain evidence="3">SC5314 / ATCC MYA-2876</strain>
    </source>
</reference>
<evidence type="ECO:0000313" key="3">
    <source>
        <dbReference type="Proteomes" id="UP000000559"/>
    </source>
</evidence>
<name>A0A1D8PML8_CANAL</name>
<accession>A0A1D8PML8</accession>
<dbReference type="KEGG" id="cal:CAALFM_C406510CA"/>
<gene>
    <name evidence="1 2" type="primary">CSO99</name>
    <name evidence="2" type="ordered locus">CAALFM_C406510CA</name>
    <name evidence="1" type="ordered locus">orf19.10401</name>
</gene>
<dbReference type="PANTHER" id="PTHR12652">
    <property type="entry name" value="PEROXISOMAL BIOGENESIS FACTOR 11"/>
    <property type="match status" value="1"/>
</dbReference>
<dbReference type="STRING" id="237561.A0A1D8PML8"/>
<dbReference type="VEuPathDB" id="FungiDB:C4_06510C_A"/>
<dbReference type="OrthoDB" id="10005898at2759"/>
<dbReference type="CGD" id="CAL0000187108">
    <property type="gene designation" value="CSO99"/>
</dbReference>
<dbReference type="GeneID" id="3642786"/>
<dbReference type="PANTHER" id="PTHR12652:SF25">
    <property type="entry name" value="MICROBODY (PEROXISOME) PROLIFERATION PROTEIN PEROXIN 11C (EUROFUNG)"/>
    <property type="match status" value="1"/>
</dbReference>
<dbReference type="RefSeq" id="XP_715539.2">
    <property type="nucleotide sequence ID" value="XM_710446.2"/>
</dbReference>